<reference evidence="2 3" key="1">
    <citation type="journal article" date="2023" name="Life. Sci Alliance">
        <title>Evolutionary insights into 3D genome organization and epigenetic landscape of Vigna mungo.</title>
        <authorList>
            <person name="Junaid A."/>
            <person name="Singh B."/>
            <person name="Bhatia S."/>
        </authorList>
    </citation>
    <scope>NUCLEOTIDE SEQUENCE [LARGE SCALE GENOMIC DNA]</scope>
    <source>
        <strain evidence="2">Urdbean</strain>
    </source>
</reference>
<dbReference type="Proteomes" id="UP001374535">
    <property type="component" value="Chromosome 6"/>
</dbReference>
<organism evidence="2 3">
    <name type="scientific">Vigna mungo</name>
    <name type="common">Black gram</name>
    <name type="synonym">Phaseolus mungo</name>
    <dbReference type="NCBI Taxonomy" id="3915"/>
    <lineage>
        <taxon>Eukaryota</taxon>
        <taxon>Viridiplantae</taxon>
        <taxon>Streptophyta</taxon>
        <taxon>Embryophyta</taxon>
        <taxon>Tracheophyta</taxon>
        <taxon>Spermatophyta</taxon>
        <taxon>Magnoliopsida</taxon>
        <taxon>eudicotyledons</taxon>
        <taxon>Gunneridae</taxon>
        <taxon>Pentapetalae</taxon>
        <taxon>rosids</taxon>
        <taxon>fabids</taxon>
        <taxon>Fabales</taxon>
        <taxon>Fabaceae</taxon>
        <taxon>Papilionoideae</taxon>
        <taxon>50 kb inversion clade</taxon>
        <taxon>NPAAA clade</taxon>
        <taxon>indigoferoid/millettioid clade</taxon>
        <taxon>Phaseoleae</taxon>
        <taxon>Vigna</taxon>
    </lineage>
</organism>
<feature type="region of interest" description="Disordered" evidence="1">
    <location>
        <begin position="1"/>
        <end position="60"/>
    </location>
</feature>
<sequence length="195" mass="21708">MQKPRTMNNENSRFGGGINSIKGIGRNHNSGTRTNVNNRSSLSLQHPRQNSLRDLGGSDNVNLNKVVEKPLVHFMEEPGVRVRNSHIVNQHSNVQPLNRFPNLGHTLVQIPREIDHHGLDLGFPELSGDRIRHVFKLVGVPTDEYEVEAFARELKSEAFSNAVSGSSNDSPRSVLSKIFGRSEEIDVDPSDNNES</sequence>
<evidence type="ECO:0000313" key="2">
    <source>
        <dbReference type="EMBL" id="WVZ09022.1"/>
    </source>
</evidence>
<protein>
    <submittedName>
        <fullName evidence="2">Uncharacterized protein</fullName>
    </submittedName>
</protein>
<proteinExistence type="predicted"/>
<feature type="compositionally biased region" description="Polar residues" evidence="1">
    <location>
        <begin position="27"/>
        <end position="52"/>
    </location>
</feature>
<evidence type="ECO:0000313" key="3">
    <source>
        <dbReference type="Proteomes" id="UP001374535"/>
    </source>
</evidence>
<dbReference type="EMBL" id="CP144695">
    <property type="protein sequence ID" value="WVZ09022.1"/>
    <property type="molecule type" value="Genomic_DNA"/>
</dbReference>
<dbReference type="AlphaFoldDB" id="A0AAQ3NHX3"/>
<gene>
    <name evidence="2" type="ORF">V8G54_022368</name>
</gene>
<feature type="compositionally biased region" description="Polar residues" evidence="1">
    <location>
        <begin position="1"/>
        <end position="12"/>
    </location>
</feature>
<evidence type="ECO:0000256" key="1">
    <source>
        <dbReference type="SAM" id="MobiDB-lite"/>
    </source>
</evidence>
<accession>A0AAQ3NHX3</accession>
<name>A0AAQ3NHX3_VIGMU</name>
<keyword evidence="3" id="KW-1185">Reference proteome</keyword>